<keyword evidence="4 5" id="KW-0648">Protein biosynthesis</keyword>
<dbReference type="Pfam" id="PF05670">
    <property type="entry name" value="NFACT-R_1"/>
    <property type="match status" value="1"/>
</dbReference>
<dbReference type="AlphaFoldDB" id="A0A8K2A801"/>
<evidence type="ECO:0000256" key="5">
    <source>
        <dbReference type="HAMAP-Rule" id="MF_00844"/>
    </source>
</evidence>
<keyword evidence="1 5" id="KW-0820">tRNA-binding</keyword>
<dbReference type="InterPro" id="IPR008532">
    <property type="entry name" value="NFACT_RNA-bd"/>
</dbReference>
<sequence length="572" mass="65361">MQPVDYTTLTAACSELRSQWLPARLEQVYQCDRFTLQLGLRTLTERGWLTLSWHPQAARICLGTPPPRTPDTFTFSEQLRHQLKGLALVAIAPLQPWERVMDLQFGRRPQDVPQWHLYVEIMGKYSNVILVNANQQIITAAHQVSTQQSRIRPIQTGQPYVPPPALRDPIPTLEESQAHWQERLTVIPIALDKMLRTTYRGVSATLAKTMAVTAGLSPSQPTDSLHPQDWARLFQLWQAWLQALQTETFTPGWCDSGYTVLGWNLTQQTPNVQMLLDTYYTQQRQHQDFQQLAQQLQQKLKAALSKLQVKAQGFIDQLAAATEAHRYRQQADLLMAYLSEWQPGTTTLTLPDFDTGAPQTLTLDPDKTAIQNAQALYKRHQKLKRACDRITPLLQDVQAEIAYLEQVQASLQQIDTYQNPTDLQALIEIRAELIQQQIIPAPHHTPDPRPSANFHRYQTPNGWEILIGRNNHQNDQLTFRIASDYDLWFHTQEIPGSHVLLRLDAGTNPDPEDLQFTANLAAYYSQARQSHQVPVVYTHPRHVYKPKGAKPGMVIYKQEQILWGSPQTAQTQ</sequence>
<keyword evidence="8" id="KW-1185">Reference proteome</keyword>
<dbReference type="GO" id="GO:0019843">
    <property type="term" value="F:rRNA binding"/>
    <property type="evidence" value="ECO:0007669"/>
    <property type="project" value="UniProtKB-UniRule"/>
</dbReference>
<evidence type="ECO:0000256" key="3">
    <source>
        <dbReference type="ARBA" id="ARBA00022884"/>
    </source>
</evidence>
<evidence type="ECO:0000256" key="2">
    <source>
        <dbReference type="ARBA" id="ARBA00022730"/>
    </source>
</evidence>
<comment type="similarity">
    <text evidence="5">Belongs to the NEMF family.</text>
</comment>
<dbReference type="GO" id="GO:0043023">
    <property type="term" value="F:ribosomal large subunit binding"/>
    <property type="evidence" value="ECO:0007669"/>
    <property type="project" value="UniProtKB-UniRule"/>
</dbReference>
<evidence type="ECO:0000313" key="8">
    <source>
        <dbReference type="Proteomes" id="UP000607397"/>
    </source>
</evidence>
<evidence type="ECO:0000313" key="7">
    <source>
        <dbReference type="EMBL" id="NCJ07446.1"/>
    </source>
</evidence>
<dbReference type="Gene3D" id="2.30.310.10">
    <property type="entry name" value="ibrinogen binding protein from staphylococcus aureus domain"/>
    <property type="match status" value="1"/>
</dbReference>
<keyword evidence="2 5" id="KW-0699">rRNA-binding</keyword>
<dbReference type="InterPro" id="IPR043682">
    <property type="entry name" value="RqcH_bacterial"/>
</dbReference>
<reference evidence="7" key="1">
    <citation type="submission" date="2019-12" db="EMBL/GenBank/DDBJ databases">
        <title>High-Quality draft genome sequences of three cyanobacteria isolated from the limestone walls of the Old Cathedral of Coimbra.</title>
        <authorList>
            <person name="Tiago I."/>
            <person name="Soares F."/>
            <person name="Portugal A."/>
        </authorList>
    </citation>
    <scope>NUCLEOTIDE SEQUENCE [LARGE SCALE GENOMIC DNA]</scope>
    <source>
        <strain evidence="7">C</strain>
    </source>
</reference>
<comment type="caution">
    <text evidence="7">The sequence shown here is derived from an EMBL/GenBank/DDBJ whole genome shotgun (WGS) entry which is preliminary data.</text>
</comment>
<dbReference type="InterPro" id="IPR051608">
    <property type="entry name" value="RQC_Subunit_NEMF"/>
</dbReference>
<dbReference type="PANTHER" id="PTHR15239">
    <property type="entry name" value="NUCLEAR EXPORT MEDIATOR FACTOR NEMF"/>
    <property type="match status" value="1"/>
</dbReference>
<feature type="domain" description="NFACT RNA-binding" evidence="6">
    <location>
        <begin position="454"/>
        <end position="555"/>
    </location>
</feature>
<evidence type="ECO:0000259" key="6">
    <source>
        <dbReference type="Pfam" id="PF05670"/>
    </source>
</evidence>
<dbReference type="PANTHER" id="PTHR15239:SF6">
    <property type="entry name" value="RIBOSOME QUALITY CONTROL COMPLEX SUBUNIT NEMF"/>
    <property type="match status" value="1"/>
</dbReference>
<comment type="subunit">
    <text evidence="5">Associates with stalled 50S ribosomal subunits. Binds to RqcP.</text>
</comment>
<protein>
    <recommendedName>
        <fullName evidence="5">Rqc2 homolog RqcH</fullName>
        <shortName evidence="5">RqcH</shortName>
    </recommendedName>
</protein>
<evidence type="ECO:0000256" key="4">
    <source>
        <dbReference type="ARBA" id="ARBA00022917"/>
    </source>
</evidence>
<dbReference type="RefSeq" id="WP_161825924.1">
    <property type="nucleotide sequence ID" value="NZ_WVIC01000026.1"/>
</dbReference>
<comment type="function">
    <text evidence="5">Key component of the ribosome quality control system (RQC), a ribosome-associated complex that mediates the extraction of incompletely synthesized nascent chains from stalled ribosomes and their subsequent degradation. RqcH recruits Ala-charged tRNA, and with RqcP directs the elongation of stalled nascent chains on 50S ribosomal subunits, leading to non-templated C-terminal alanine extensions (Ala tail). The Ala tail promotes nascent chain degradation. May add between 1 and at least 8 Ala residues. Binds to stalled 50S ribosomal subunits.</text>
</comment>
<name>A0A8K2A801_9CYAN</name>
<dbReference type="GO" id="GO:0000049">
    <property type="term" value="F:tRNA binding"/>
    <property type="evidence" value="ECO:0007669"/>
    <property type="project" value="UniProtKB-UniRule"/>
</dbReference>
<dbReference type="GO" id="GO:1990112">
    <property type="term" value="C:RQC complex"/>
    <property type="evidence" value="ECO:0007669"/>
    <property type="project" value="TreeGrafter"/>
</dbReference>
<keyword evidence="3 5" id="KW-0694">RNA-binding</keyword>
<accession>A0A8K2A801</accession>
<dbReference type="Pfam" id="PF05833">
    <property type="entry name" value="NFACT_N"/>
    <property type="match status" value="1"/>
</dbReference>
<organism evidence="7 8">
    <name type="scientific">Petrachloros mirabilis ULC683</name>
    <dbReference type="NCBI Taxonomy" id="2781853"/>
    <lineage>
        <taxon>Bacteria</taxon>
        <taxon>Bacillati</taxon>
        <taxon>Cyanobacteriota</taxon>
        <taxon>Cyanophyceae</taxon>
        <taxon>Synechococcales</taxon>
        <taxon>Petrachlorosaceae</taxon>
        <taxon>Petrachloros</taxon>
        <taxon>Petrachloros mirabilis</taxon>
    </lineage>
</organism>
<dbReference type="HAMAP" id="MF_00844_B">
    <property type="entry name" value="RqcH_B"/>
    <property type="match status" value="1"/>
</dbReference>
<dbReference type="EMBL" id="WVIC01000026">
    <property type="protein sequence ID" value="NCJ07446.1"/>
    <property type="molecule type" value="Genomic_DNA"/>
</dbReference>
<dbReference type="Proteomes" id="UP000607397">
    <property type="component" value="Unassembled WGS sequence"/>
</dbReference>
<evidence type="ECO:0000256" key="1">
    <source>
        <dbReference type="ARBA" id="ARBA00022555"/>
    </source>
</evidence>
<dbReference type="GO" id="GO:0072344">
    <property type="term" value="P:rescue of stalled ribosome"/>
    <property type="evidence" value="ECO:0007669"/>
    <property type="project" value="UniProtKB-UniRule"/>
</dbReference>
<proteinExistence type="inferred from homology"/>
<gene>
    <name evidence="5" type="primary">rqcH</name>
    <name evidence="7" type="ORF">GS597_13195</name>
</gene>